<dbReference type="Proteomes" id="UP000310016">
    <property type="component" value="Unassembled WGS sequence"/>
</dbReference>
<dbReference type="NCBIfam" id="TIGR03696">
    <property type="entry name" value="Rhs_assc_core"/>
    <property type="match status" value="1"/>
</dbReference>
<reference evidence="3 4" key="1">
    <citation type="submission" date="2019-04" db="EMBL/GenBank/DDBJ databases">
        <title>Chitiniphilus eburnea sp. nov., a novel chitinolytic bacterium isolated from aquaculture sludge.</title>
        <authorList>
            <person name="Sheng M."/>
        </authorList>
    </citation>
    <scope>NUCLEOTIDE SEQUENCE [LARGE SCALE GENOMIC DNA]</scope>
    <source>
        <strain evidence="3 4">HX-2-15</strain>
    </source>
</reference>
<accession>A0A4V5MQ55</accession>
<keyword evidence="4" id="KW-1185">Reference proteome</keyword>
<dbReference type="OrthoDB" id="8595607at2"/>
<evidence type="ECO:0000313" key="3">
    <source>
        <dbReference type="EMBL" id="TJZ63858.1"/>
    </source>
</evidence>
<proteinExistence type="predicted"/>
<evidence type="ECO:0000313" key="4">
    <source>
        <dbReference type="Proteomes" id="UP000310016"/>
    </source>
</evidence>
<dbReference type="EMBL" id="SUMF01000055">
    <property type="protein sequence ID" value="TJZ63858.1"/>
    <property type="molecule type" value="Genomic_DNA"/>
</dbReference>
<protein>
    <submittedName>
        <fullName evidence="3">RHS repeat-associated core domain-containing protein</fullName>
    </submittedName>
</protein>
<dbReference type="Pfam" id="PF25023">
    <property type="entry name" value="TEN_YD-shell"/>
    <property type="match status" value="1"/>
</dbReference>
<dbReference type="AlphaFoldDB" id="A0A4V5MQ55"/>
<dbReference type="PANTHER" id="PTHR32305">
    <property type="match status" value="1"/>
</dbReference>
<keyword evidence="1" id="KW-0677">Repeat</keyword>
<gene>
    <name evidence="3" type="ORF">FAZ21_19610</name>
</gene>
<dbReference type="InterPro" id="IPR050708">
    <property type="entry name" value="T6SS_VgrG/RHS"/>
</dbReference>
<dbReference type="InterPro" id="IPR056823">
    <property type="entry name" value="TEN-like_YD-shell"/>
</dbReference>
<dbReference type="Gene3D" id="2.180.10.10">
    <property type="entry name" value="RHS repeat-associated core"/>
    <property type="match status" value="1"/>
</dbReference>
<comment type="caution">
    <text evidence="3">The sequence shown here is derived from an EMBL/GenBank/DDBJ whole genome shotgun (WGS) entry which is preliminary data.</text>
</comment>
<organism evidence="3 4">
    <name type="scientific">Chitiniphilus eburneus</name>
    <dbReference type="NCBI Taxonomy" id="2571148"/>
    <lineage>
        <taxon>Bacteria</taxon>
        <taxon>Pseudomonadati</taxon>
        <taxon>Pseudomonadota</taxon>
        <taxon>Betaproteobacteria</taxon>
        <taxon>Neisseriales</taxon>
        <taxon>Chitinibacteraceae</taxon>
        <taxon>Chitiniphilus</taxon>
    </lineage>
</organism>
<evidence type="ECO:0000259" key="2">
    <source>
        <dbReference type="Pfam" id="PF25023"/>
    </source>
</evidence>
<dbReference type="InterPro" id="IPR022385">
    <property type="entry name" value="Rhs_assc_core"/>
</dbReference>
<name>A0A4V5MQ55_9NEIS</name>
<evidence type="ECO:0000256" key="1">
    <source>
        <dbReference type="ARBA" id="ARBA00022737"/>
    </source>
</evidence>
<sequence>MRVVTKNSNFHIRIALTGNCLDADQLGTVRLVVNSQTGEVKQEIAYDAWGNVLSDTNPGFQPFGFAGGLYDKDTGLVRFGARDYDPQIGRWTAKDPIGFNGGDSNVYGYVGNDPINKIDPFGLETCVLITRDSMGFGGHASLYISRGADNGGPVIYDPSGSYSRQSEKGGAEGHRVYGAKADIQKYANFYKNWDGDSTEITCKNTSISEEKLFHEKAIEFGSGSSFNCAISVSYVIGNSSAFPHVEPGTIFPGNLLRDAKKVVKKVVNK</sequence>
<dbReference type="PANTHER" id="PTHR32305:SF15">
    <property type="entry name" value="PROTEIN RHSA-RELATED"/>
    <property type="match status" value="1"/>
</dbReference>
<feature type="domain" description="Teneurin-like YD-shell" evidence="2">
    <location>
        <begin position="23"/>
        <end position="115"/>
    </location>
</feature>